<evidence type="ECO:0000256" key="5">
    <source>
        <dbReference type="ARBA" id="ARBA00022989"/>
    </source>
</evidence>
<keyword evidence="6 7" id="KW-0472">Membrane</keyword>
<dbReference type="PANTHER" id="PTHR30250">
    <property type="entry name" value="PST FAMILY PREDICTED COLANIC ACID TRANSPORTER"/>
    <property type="match status" value="1"/>
</dbReference>
<evidence type="ECO:0000256" key="1">
    <source>
        <dbReference type="ARBA" id="ARBA00004651"/>
    </source>
</evidence>
<name>A0ABP9HAU7_9ACTN</name>
<keyword evidence="4 7" id="KW-0812">Transmembrane</keyword>
<dbReference type="InterPro" id="IPR050833">
    <property type="entry name" value="Poly_Biosynth_Transport"/>
</dbReference>
<feature type="transmembrane region" description="Helical" evidence="7">
    <location>
        <begin position="451"/>
        <end position="471"/>
    </location>
</feature>
<feature type="transmembrane region" description="Helical" evidence="7">
    <location>
        <begin position="29"/>
        <end position="46"/>
    </location>
</feature>
<feature type="transmembrane region" description="Helical" evidence="7">
    <location>
        <begin position="420"/>
        <end position="439"/>
    </location>
</feature>
<feature type="transmembrane region" description="Helical" evidence="7">
    <location>
        <begin position="89"/>
        <end position="109"/>
    </location>
</feature>
<sequence>MSGGAPADPAAGLGGRMVRGVGWSAAQAWLLRLTTMGAFVLLGRLLEPADFGLVALASAFVSVLQAVTEGGFSSFLVQRATLDRRVTSTAFWTALGVSAVCAGALVLAATPLAAVFGEPQLAPVLVVLAAGLPLVGFGSVQWALLQREMRFRSLAVCQTVAALCGTAVVLVLALGGAGVWALVAQNVVTALVTSALLWRCSSWRPALLWDRAEAGDMLSFSWKVLAGNLLVQFRDRAEQFIIAAVGGAVLLGYWTIATRIVQILMELSVSVIQKVMLPAFSVLRADPERLHRLYRRSLTYTALLVVPVMLLAGTTSYAVVPLVFGEHWRPSADVAAVMALSGIAASMNYYDRAMYLAHGRPGTDLLVTSLIVPLHVLVVLLTAPHGLVWVAIGTVLRTFAVWPLRLAVLKRVCGLPWSCYGGIVPLFLAALPTAGVVELLKHLRPAVFDGWGFVLLAAVGGTVYAAVVLLASRDVRHLVAAARDRLRARRRTVAAAP</sequence>
<protein>
    <submittedName>
        <fullName evidence="8">Oligosaccharide flippase family protein</fullName>
    </submittedName>
</protein>
<reference evidence="9" key="1">
    <citation type="journal article" date="2019" name="Int. J. Syst. Evol. Microbiol.">
        <title>The Global Catalogue of Microorganisms (GCM) 10K type strain sequencing project: providing services to taxonomists for standard genome sequencing and annotation.</title>
        <authorList>
            <consortium name="The Broad Institute Genomics Platform"/>
            <consortium name="The Broad Institute Genome Sequencing Center for Infectious Disease"/>
            <person name="Wu L."/>
            <person name="Ma J."/>
        </authorList>
    </citation>
    <scope>NUCLEOTIDE SEQUENCE [LARGE SCALE GENOMIC DNA]</scope>
    <source>
        <strain evidence="9">JCM 18126</strain>
    </source>
</reference>
<feature type="transmembrane region" description="Helical" evidence="7">
    <location>
        <begin position="151"/>
        <end position="173"/>
    </location>
</feature>
<feature type="transmembrane region" description="Helical" evidence="7">
    <location>
        <begin position="121"/>
        <end position="144"/>
    </location>
</feature>
<comment type="caution">
    <text evidence="8">The sequence shown here is derived from an EMBL/GenBank/DDBJ whole genome shotgun (WGS) entry which is preliminary data.</text>
</comment>
<evidence type="ECO:0000256" key="7">
    <source>
        <dbReference type="SAM" id="Phobius"/>
    </source>
</evidence>
<dbReference type="Pfam" id="PF13440">
    <property type="entry name" value="Polysacc_synt_3"/>
    <property type="match status" value="1"/>
</dbReference>
<dbReference type="CDD" id="cd13127">
    <property type="entry name" value="MATE_tuaB_like"/>
    <property type="match status" value="1"/>
</dbReference>
<feature type="transmembrane region" description="Helical" evidence="7">
    <location>
        <begin position="297"/>
        <end position="320"/>
    </location>
</feature>
<feature type="transmembrane region" description="Helical" evidence="7">
    <location>
        <begin position="240"/>
        <end position="257"/>
    </location>
</feature>
<accession>A0ABP9HAU7</accession>
<keyword evidence="3" id="KW-1003">Cell membrane</keyword>
<proteinExistence type="inferred from homology"/>
<evidence type="ECO:0000313" key="8">
    <source>
        <dbReference type="EMBL" id="GAA4965998.1"/>
    </source>
</evidence>
<feature type="transmembrane region" description="Helical" evidence="7">
    <location>
        <begin position="52"/>
        <end position="77"/>
    </location>
</feature>
<keyword evidence="9" id="KW-1185">Reference proteome</keyword>
<evidence type="ECO:0000256" key="2">
    <source>
        <dbReference type="ARBA" id="ARBA00007430"/>
    </source>
</evidence>
<comment type="similarity">
    <text evidence="2">Belongs to the polysaccharide synthase family.</text>
</comment>
<comment type="subcellular location">
    <subcellularLocation>
        <location evidence="1">Cell membrane</location>
        <topology evidence="1">Multi-pass membrane protein</topology>
    </subcellularLocation>
</comment>
<dbReference type="EMBL" id="BAABIL010000067">
    <property type="protein sequence ID" value="GAA4965998.1"/>
    <property type="molecule type" value="Genomic_DNA"/>
</dbReference>
<keyword evidence="5 7" id="KW-1133">Transmembrane helix</keyword>
<evidence type="ECO:0000313" key="9">
    <source>
        <dbReference type="Proteomes" id="UP001501195"/>
    </source>
</evidence>
<evidence type="ECO:0000256" key="4">
    <source>
        <dbReference type="ARBA" id="ARBA00022692"/>
    </source>
</evidence>
<dbReference type="Proteomes" id="UP001501195">
    <property type="component" value="Unassembled WGS sequence"/>
</dbReference>
<evidence type="ECO:0000256" key="6">
    <source>
        <dbReference type="ARBA" id="ARBA00023136"/>
    </source>
</evidence>
<dbReference type="PANTHER" id="PTHR30250:SF10">
    <property type="entry name" value="LIPOPOLYSACCHARIDE BIOSYNTHESIS PROTEIN WZXC"/>
    <property type="match status" value="1"/>
</dbReference>
<evidence type="ECO:0000256" key="3">
    <source>
        <dbReference type="ARBA" id="ARBA00022475"/>
    </source>
</evidence>
<gene>
    <name evidence="8" type="ORF">GCM10023225_06350</name>
</gene>
<organism evidence="8 9">
    <name type="scientific">Kineococcus glutinatus</name>
    <dbReference type="NCBI Taxonomy" id="1070872"/>
    <lineage>
        <taxon>Bacteria</taxon>
        <taxon>Bacillati</taxon>
        <taxon>Actinomycetota</taxon>
        <taxon>Actinomycetes</taxon>
        <taxon>Kineosporiales</taxon>
        <taxon>Kineosporiaceae</taxon>
        <taxon>Kineococcus</taxon>
    </lineage>
</organism>
<dbReference type="RefSeq" id="WP_345710885.1">
    <property type="nucleotide sequence ID" value="NZ_BAABIL010000067.1"/>
</dbReference>